<dbReference type="EMBL" id="VSSQ01054292">
    <property type="protein sequence ID" value="MPN08264.1"/>
    <property type="molecule type" value="Genomic_DNA"/>
</dbReference>
<comment type="caution">
    <text evidence="1">The sequence shown here is derived from an EMBL/GenBank/DDBJ whole genome shotgun (WGS) entry which is preliminary data.</text>
</comment>
<dbReference type="AlphaFoldDB" id="A0A645F6M7"/>
<evidence type="ECO:0000313" key="1">
    <source>
        <dbReference type="EMBL" id="MPN08264.1"/>
    </source>
</evidence>
<organism evidence="1">
    <name type="scientific">bioreactor metagenome</name>
    <dbReference type="NCBI Taxonomy" id="1076179"/>
    <lineage>
        <taxon>unclassified sequences</taxon>
        <taxon>metagenomes</taxon>
        <taxon>ecological metagenomes</taxon>
    </lineage>
</organism>
<sequence>MLVEDVVLGGFIVAHVLVSGPVVLSAVDNAGLNGLLHVVGADAGHGGGAQQLNHALHHLVILHADLQACHVGFGVYFLRQVEAAAAGVIIAQADQAGVGGLFDFCQEVLADFAVQHGPHMRAALVQVRHLDAVDGGHKVADRGSGYAGKSQIAKLEGLDGIGFCLIQGAAGEHFDLDAAFGLFFDQAGKLMVCQSGGVAFSMHFGQLQNSLR</sequence>
<accession>A0A645F6M7</accession>
<reference evidence="1" key="1">
    <citation type="submission" date="2019-08" db="EMBL/GenBank/DDBJ databases">
        <authorList>
            <person name="Kucharzyk K."/>
            <person name="Murdoch R.W."/>
            <person name="Higgins S."/>
            <person name="Loffler F."/>
        </authorList>
    </citation>
    <scope>NUCLEOTIDE SEQUENCE</scope>
</reference>
<proteinExistence type="predicted"/>
<gene>
    <name evidence="1" type="ORF">SDC9_155546</name>
</gene>
<protein>
    <submittedName>
        <fullName evidence="1">Uncharacterized protein</fullName>
    </submittedName>
</protein>
<name>A0A645F6M7_9ZZZZ</name>